<evidence type="ECO:0000313" key="2">
    <source>
        <dbReference type="EMBL" id="CAP79434.1"/>
    </source>
</evidence>
<dbReference type="HOGENOM" id="CLU_2210856_0_0_1"/>
<dbReference type="AlphaFoldDB" id="B6HD12"/>
<evidence type="ECO:0000313" key="3">
    <source>
        <dbReference type="Proteomes" id="UP000000724"/>
    </source>
</evidence>
<evidence type="ECO:0000256" key="1">
    <source>
        <dbReference type="SAM" id="MobiDB-lite"/>
    </source>
</evidence>
<feature type="region of interest" description="Disordered" evidence="1">
    <location>
        <begin position="47"/>
        <end position="69"/>
    </location>
</feature>
<dbReference type="VEuPathDB" id="FungiDB:PCH_Pc19g00180"/>
<organism evidence="2 3">
    <name type="scientific">Penicillium rubens (strain ATCC 28089 / DSM 1075 / NRRL 1951 / Wisconsin 54-1255)</name>
    <name type="common">Penicillium chrysogenum</name>
    <dbReference type="NCBI Taxonomy" id="500485"/>
    <lineage>
        <taxon>Eukaryota</taxon>
        <taxon>Fungi</taxon>
        <taxon>Dikarya</taxon>
        <taxon>Ascomycota</taxon>
        <taxon>Pezizomycotina</taxon>
        <taxon>Eurotiomycetes</taxon>
        <taxon>Eurotiomycetidae</taxon>
        <taxon>Eurotiales</taxon>
        <taxon>Aspergillaceae</taxon>
        <taxon>Penicillium</taxon>
        <taxon>Penicillium chrysogenum species complex</taxon>
    </lineage>
</organism>
<accession>B6HD12</accession>
<sequence length="107" mass="11819">MASTQSMKTTQTPSWNNAALPLALIIPTFRLPTGSTVEAITTAHIPAPTRIGPTIPAEGSGNVGDPSKKENKMLDIQREQHLSMLKVENYKLFSDAEQRHFNFSHFN</sequence>
<name>B6HD12_PENRW</name>
<gene>
    <name evidence="2" type="ORF">Pc19g00180</name>
    <name evidence="2" type="ORF">PCH_Pc19g00180</name>
</gene>
<reference evidence="2 3" key="1">
    <citation type="journal article" date="2008" name="Nat. Biotechnol.">
        <title>Genome sequencing and analysis of the filamentous fungus Penicillium chrysogenum.</title>
        <authorList>
            <person name="van den Berg M.A."/>
            <person name="Albang R."/>
            <person name="Albermann K."/>
            <person name="Badger J.H."/>
            <person name="Daran J.-M."/>
            <person name="Driessen A.J.M."/>
            <person name="Garcia-Estrada C."/>
            <person name="Fedorova N.D."/>
            <person name="Harris D.M."/>
            <person name="Heijne W.H.M."/>
            <person name="Joardar V.S."/>
            <person name="Kiel J.A.K.W."/>
            <person name="Kovalchuk A."/>
            <person name="Martin J.F."/>
            <person name="Nierman W.C."/>
            <person name="Nijland J.G."/>
            <person name="Pronk J.T."/>
            <person name="Roubos J.A."/>
            <person name="van der Klei I.J."/>
            <person name="van Peij N.N.M.E."/>
            <person name="Veenhuis M."/>
            <person name="von Doehren H."/>
            <person name="Wagner C."/>
            <person name="Wortman J.R."/>
            <person name="Bovenberg R.A.L."/>
        </authorList>
    </citation>
    <scope>NUCLEOTIDE SEQUENCE [LARGE SCALE GENOMIC DNA]</scope>
    <source>
        <strain evidence="3">ATCC 28089 / DSM 1075 / NRRL 1951 / Wisconsin 54-1255</strain>
    </source>
</reference>
<dbReference type="Proteomes" id="UP000000724">
    <property type="component" value="Contig Pc00c19"/>
</dbReference>
<dbReference type="OrthoDB" id="4371085at2759"/>
<keyword evidence="3" id="KW-1185">Reference proteome</keyword>
<protein>
    <submittedName>
        <fullName evidence="2">Uncharacterized protein</fullName>
    </submittedName>
</protein>
<dbReference type="EMBL" id="AM920434">
    <property type="protein sequence ID" value="CAP79434.1"/>
    <property type="molecule type" value="Genomic_DNA"/>
</dbReference>
<proteinExistence type="predicted"/>